<feature type="compositionally biased region" description="Basic residues" evidence="1">
    <location>
        <begin position="45"/>
        <end position="57"/>
    </location>
</feature>
<sequence length="67" mass="7495">MVSRIFRSDSLISKGGSGARGWWCSVARGTPIRSYSGVRWLQGATRKKGQKERKKYVAGRGHVSHFN</sequence>
<gene>
    <name evidence="2" type="ORF">PanWU01x14_017610</name>
</gene>
<protein>
    <submittedName>
        <fullName evidence="2">Uncharacterized protein</fullName>
    </submittedName>
</protein>
<keyword evidence="3" id="KW-1185">Reference proteome</keyword>
<dbReference type="Proteomes" id="UP000237105">
    <property type="component" value="Unassembled WGS sequence"/>
</dbReference>
<name>A0A2P5DZZ7_PARAD</name>
<accession>A0A2P5DZZ7</accession>
<dbReference type="EMBL" id="JXTB01000007">
    <property type="protein sequence ID" value="PON78862.1"/>
    <property type="molecule type" value="Genomic_DNA"/>
</dbReference>
<comment type="caution">
    <text evidence="2">The sequence shown here is derived from an EMBL/GenBank/DDBJ whole genome shotgun (WGS) entry which is preliminary data.</text>
</comment>
<dbReference type="AlphaFoldDB" id="A0A2P5DZZ7"/>
<organism evidence="2 3">
    <name type="scientific">Parasponia andersonii</name>
    <name type="common">Sponia andersonii</name>
    <dbReference type="NCBI Taxonomy" id="3476"/>
    <lineage>
        <taxon>Eukaryota</taxon>
        <taxon>Viridiplantae</taxon>
        <taxon>Streptophyta</taxon>
        <taxon>Embryophyta</taxon>
        <taxon>Tracheophyta</taxon>
        <taxon>Spermatophyta</taxon>
        <taxon>Magnoliopsida</taxon>
        <taxon>eudicotyledons</taxon>
        <taxon>Gunneridae</taxon>
        <taxon>Pentapetalae</taxon>
        <taxon>rosids</taxon>
        <taxon>fabids</taxon>
        <taxon>Rosales</taxon>
        <taxon>Cannabaceae</taxon>
        <taxon>Parasponia</taxon>
    </lineage>
</organism>
<evidence type="ECO:0000313" key="2">
    <source>
        <dbReference type="EMBL" id="PON78862.1"/>
    </source>
</evidence>
<proteinExistence type="predicted"/>
<feature type="region of interest" description="Disordered" evidence="1">
    <location>
        <begin position="44"/>
        <end position="67"/>
    </location>
</feature>
<evidence type="ECO:0000313" key="3">
    <source>
        <dbReference type="Proteomes" id="UP000237105"/>
    </source>
</evidence>
<evidence type="ECO:0000256" key="1">
    <source>
        <dbReference type="SAM" id="MobiDB-lite"/>
    </source>
</evidence>
<reference evidence="3" key="1">
    <citation type="submission" date="2016-06" db="EMBL/GenBank/DDBJ databases">
        <title>Parallel loss of symbiosis genes in relatives of nitrogen-fixing non-legume Parasponia.</title>
        <authorList>
            <person name="Van Velzen R."/>
            <person name="Holmer R."/>
            <person name="Bu F."/>
            <person name="Rutten L."/>
            <person name="Van Zeijl A."/>
            <person name="Liu W."/>
            <person name="Santuari L."/>
            <person name="Cao Q."/>
            <person name="Sharma T."/>
            <person name="Shen D."/>
            <person name="Roswanjaya Y."/>
            <person name="Wardhani T."/>
            <person name="Kalhor M.S."/>
            <person name="Jansen J."/>
            <person name="Van den Hoogen J."/>
            <person name="Gungor B."/>
            <person name="Hartog M."/>
            <person name="Hontelez J."/>
            <person name="Verver J."/>
            <person name="Yang W.-C."/>
            <person name="Schijlen E."/>
            <person name="Repin R."/>
            <person name="Schilthuizen M."/>
            <person name="Schranz E."/>
            <person name="Heidstra R."/>
            <person name="Miyata K."/>
            <person name="Fedorova E."/>
            <person name="Kohlen W."/>
            <person name="Bisseling T."/>
            <person name="Smit S."/>
            <person name="Geurts R."/>
        </authorList>
    </citation>
    <scope>NUCLEOTIDE SEQUENCE [LARGE SCALE GENOMIC DNA]</scope>
    <source>
        <strain evidence="3">cv. WU1-14</strain>
    </source>
</reference>